<dbReference type="Gene3D" id="1.20.1280.50">
    <property type="match status" value="1"/>
</dbReference>
<protein>
    <recommendedName>
        <fullName evidence="4">F-box protein</fullName>
    </recommendedName>
</protein>
<name>A0ABY9C4P2_VITVI</name>
<keyword evidence="1" id="KW-0472">Membrane</keyword>
<accession>A0ABY9C4P2</accession>
<keyword evidence="1" id="KW-1133">Transmembrane helix</keyword>
<dbReference type="PANTHER" id="PTHR33736:SF18">
    <property type="entry name" value="F-BOX DOMAIN-CONTAINING PROTEIN"/>
    <property type="match status" value="1"/>
</dbReference>
<dbReference type="PANTHER" id="PTHR33736">
    <property type="entry name" value="F-BOX PROTEIN-RELATED"/>
    <property type="match status" value="1"/>
</dbReference>
<keyword evidence="3" id="KW-1185">Reference proteome</keyword>
<evidence type="ECO:0000313" key="3">
    <source>
        <dbReference type="Proteomes" id="UP001227230"/>
    </source>
</evidence>
<dbReference type="SUPFAM" id="SSF81383">
    <property type="entry name" value="F-box domain"/>
    <property type="match status" value="1"/>
</dbReference>
<evidence type="ECO:0000313" key="2">
    <source>
        <dbReference type="EMBL" id="WJZ89954.1"/>
    </source>
</evidence>
<dbReference type="EMBL" id="CP126653">
    <property type="protein sequence ID" value="WJZ89954.1"/>
    <property type="molecule type" value="Genomic_DNA"/>
</dbReference>
<dbReference type="InterPro" id="IPR036047">
    <property type="entry name" value="F-box-like_dom_sf"/>
</dbReference>
<organism evidence="2 3">
    <name type="scientific">Vitis vinifera</name>
    <name type="common">Grape</name>
    <dbReference type="NCBI Taxonomy" id="29760"/>
    <lineage>
        <taxon>Eukaryota</taxon>
        <taxon>Viridiplantae</taxon>
        <taxon>Streptophyta</taxon>
        <taxon>Embryophyta</taxon>
        <taxon>Tracheophyta</taxon>
        <taxon>Spermatophyta</taxon>
        <taxon>Magnoliopsida</taxon>
        <taxon>eudicotyledons</taxon>
        <taxon>Gunneridae</taxon>
        <taxon>Pentapetalae</taxon>
        <taxon>rosids</taxon>
        <taxon>Vitales</taxon>
        <taxon>Vitaceae</taxon>
        <taxon>Viteae</taxon>
        <taxon>Vitis</taxon>
    </lineage>
</organism>
<feature type="transmembrane region" description="Helical" evidence="1">
    <location>
        <begin position="356"/>
        <end position="378"/>
    </location>
</feature>
<evidence type="ECO:0000256" key="1">
    <source>
        <dbReference type="SAM" id="Phobius"/>
    </source>
</evidence>
<sequence length="379" mass="42263">MGGFFTLAGEGGVFQFAAGDGVTRFALGVVEFLLRSQDYFKFPMDSPSTTITSVHPDIIQTHILTRLDGPTLAAAGAASSQLHALATVDKLWRDICTSTWPSLNDPTLQALVSAFPGGHRSFFSDSYPLLAHPLDQYHGQSRKIPPTTSSPTLELISAVDIHYKNSLIFSKVEATETITGWFQCSPFRVDLLDPKDTVPTPVQYSVDGDYKWLSHLEDTLTLSWILIDPTRKRAANLSSLRPVSVKRHWLTGEVQVRYATVVGGDRTVGSEVVQCGIVVTCAGKEGGEMQVREVNLQVEDMEGRHLNGKESLVILQEALENGRRKKAKGEEGKARYERYLEMMGERRERRLRREKTLDMVCIALGVTIFLSFWSYFLFT</sequence>
<evidence type="ECO:0008006" key="4">
    <source>
        <dbReference type="Google" id="ProtNLM"/>
    </source>
</evidence>
<proteinExistence type="predicted"/>
<dbReference type="Proteomes" id="UP001227230">
    <property type="component" value="Chromosome 6"/>
</dbReference>
<keyword evidence="1" id="KW-0812">Transmembrane</keyword>
<gene>
    <name evidence="2" type="ORF">VitviT2T_009137</name>
</gene>
<dbReference type="InterPro" id="IPR045283">
    <property type="entry name" value="AT3G44326-like"/>
</dbReference>
<reference evidence="2 3" key="1">
    <citation type="journal article" date="2023" name="Hortic Res">
        <title>The complete reference genome for grapevine (Vitis vinifera L.) genetics and breeding.</title>
        <authorList>
            <person name="Shi X."/>
            <person name="Cao S."/>
            <person name="Wang X."/>
            <person name="Huang S."/>
            <person name="Wang Y."/>
            <person name="Liu Z."/>
            <person name="Liu W."/>
            <person name="Leng X."/>
            <person name="Peng Y."/>
            <person name="Wang N."/>
            <person name="Wang Y."/>
            <person name="Ma Z."/>
            <person name="Xu X."/>
            <person name="Zhang F."/>
            <person name="Xue H."/>
            <person name="Zhong H."/>
            <person name="Wang Y."/>
            <person name="Zhang K."/>
            <person name="Velt A."/>
            <person name="Avia K."/>
            <person name="Holtgrawe D."/>
            <person name="Grimplet J."/>
            <person name="Matus J.T."/>
            <person name="Ware D."/>
            <person name="Wu X."/>
            <person name="Wang H."/>
            <person name="Liu C."/>
            <person name="Fang Y."/>
            <person name="Rustenholz C."/>
            <person name="Cheng Z."/>
            <person name="Xiao H."/>
            <person name="Zhou Y."/>
        </authorList>
    </citation>
    <scope>NUCLEOTIDE SEQUENCE [LARGE SCALE GENOMIC DNA]</scope>
    <source>
        <strain evidence="3">cv. Pinot noir / PN40024</strain>
        <tissue evidence="2">Leaf</tissue>
    </source>
</reference>